<dbReference type="Gene3D" id="1.20.1420.20">
    <property type="entry name" value="M75 peptidase, HXXE motif"/>
    <property type="match status" value="1"/>
</dbReference>
<dbReference type="OrthoDB" id="3730at2759"/>
<gene>
    <name evidence="1" type="ORF">BWQ96_03730</name>
</gene>
<reference evidence="1 2" key="1">
    <citation type="journal article" date="2018" name="Mol. Biol. Evol.">
        <title>Analysis of the draft genome of the red seaweed Gracilariopsis chorda provides insights into genome size evolution in Rhodophyta.</title>
        <authorList>
            <person name="Lee J."/>
            <person name="Yang E.C."/>
            <person name="Graf L."/>
            <person name="Yang J.H."/>
            <person name="Qiu H."/>
            <person name="Zel Zion U."/>
            <person name="Chan C.X."/>
            <person name="Stephens T.G."/>
            <person name="Weber A.P.M."/>
            <person name="Boo G.H."/>
            <person name="Boo S.M."/>
            <person name="Kim K.M."/>
            <person name="Shin Y."/>
            <person name="Jung M."/>
            <person name="Lee S.J."/>
            <person name="Yim H.S."/>
            <person name="Lee J.H."/>
            <person name="Bhattacharya D."/>
            <person name="Yoon H.S."/>
        </authorList>
    </citation>
    <scope>NUCLEOTIDE SEQUENCE [LARGE SCALE GENOMIC DNA]</scope>
    <source>
        <strain evidence="1 2">SKKU-2015</strain>
        <tissue evidence="1">Whole body</tissue>
    </source>
</reference>
<protein>
    <submittedName>
        <fullName evidence="1">Iron uptake system component EfeO</fullName>
    </submittedName>
</protein>
<dbReference type="Proteomes" id="UP000247409">
    <property type="component" value="Unassembled WGS sequence"/>
</dbReference>
<keyword evidence="2" id="KW-1185">Reference proteome</keyword>
<organism evidence="1 2">
    <name type="scientific">Gracilariopsis chorda</name>
    <dbReference type="NCBI Taxonomy" id="448386"/>
    <lineage>
        <taxon>Eukaryota</taxon>
        <taxon>Rhodophyta</taxon>
        <taxon>Florideophyceae</taxon>
        <taxon>Rhodymeniophycidae</taxon>
        <taxon>Gracilariales</taxon>
        <taxon>Gracilariaceae</taxon>
        <taxon>Gracilariopsis</taxon>
    </lineage>
</organism>
<sequence>MPPLLAAIRNQDISATKTAYIAARLTYEQIESLAVIFPQLDAAIEARPYVYHTCESYAEFAGFHVLKRTIYRDQQIKDIYSHAVALNNSVNALCRFLYTTADVYTPATFTAGSVAFLFEVPAKKVASEEET</sequence>
<evidence type="ECO:0000313" key="2">
    <source>
        <dbReference type="Proteomes" id="UP000247409"/>
    </source>
</evidence>
<dbReference type="InterPro" id="IPR038352">
    <property type="entry name" value="Imelysin_sf"/>
</dbReference>
<dbReference type="AlphaFoldDB" id="A0A2V3IWP9"/>
<comment type="caution">
    <text evidence="1">The sequence shown here is derived from an EMBL/GenBank/DDBJ whole genome shotgun (WGS) entry which is preliminary data.</text>
</comment>
<dbReference type="PANTHER" id="PTHR39192:SF1">
    <property type="entry name" value="IRON UPTAKE SYSTEM COMPONENT EFEO"/>
    <property type="match status" value="1"/>
</dbReference>
<dbReference type="PANTHER" id="PTHR39192">
    <property type="entry name" value="IRON UPTAKE SYSTEM COMPONENT EFEO"/>
    <property type="match status" value="1"/>
</dbReference>
<accession>A0A2V3IWP9</accession>
<name>A0A2V3IWP9_9FLOR</name>
<evidence type="ECO:0000313" key="1">
    <source>
        <dbReference type="EMBL" id="PXF46495.1"/>
    </source>
</evidence>
<dbReference type="EMBL" id="NBIV01000037">
    <property type="protein sequence ID" value="PXF46495.1"/>
    <property type="molecule type" value="Genomic_DNA"/>
</dbReference>
<proteinExistence type="predicted"/>
<dbReference type="InterPro" id="IPR050894">
    <property type="entry name" value="EfeM/EfeO_iron_uptake"/>
</dbReference>